<sequence>MMYPGMMQAEPQPPISANVRMYLRVVGFVVVASAIYFYGDFIEMPDMAPYM</sequence>
<protein>
    <submittedName>
        <fullName evidence="2">Uncharacterized protein</fullName>
    </submittedName>
</protein>
<keyword evidence="1" id="KW-0472">Membrane</keyword>
<keyword evidence="3" id="KW-1185">Reference proteome</keyword>
<reference evidence="2" key="2">
    <citation type="submission" date="2021-05" db="EMBL/GenBank/DDBJ databases">
        <authorList>
            <person name="Pain A."/>
        </authorList>
    </citation>
    <scope>NUCLEOTIDE SEQUENCE</scope>
    <source>
        <strain evidence="2">1802A</strain>
    </source>
</reference>
<evidence type="ECO:0000256" key="1">
    <source>
        <dbReference type="SAM" id="Phobius"/>
    </source>
</evidence>
<proteinExistence type="predicted"/>
<reference evidence="2" key="1">
    <citation type="journal article" date="2014" name="Nucleic Acids Res.">
        <title>The evolutionary dynamics of variant antigen genes in Babesia reveal a history of genomic innovation underlying host-parasite interaction.</title>
        <authorList>
            <person name="Jackson A.P."/>
            <person name="Otto T.D."/>
            <person name="Darby A."/>
            <person name="Ramaprasad A."/>
            <person name="Xia D."/>
            <person name="Echaide I.E."/>
            <person name="Farber M."/>
            <person name="Gahlot S."/>
            <person name="Gamble J."/>
            <person name="Gupta D."/>
            <person name="Gupta Y."/>
            <person name="Jackson L."/>
            <person name="Malandrin L."/>
            <person name="Malas T.B."/>
            <person name="Moussa E."/>
            <person name="Nair M."/>
            <person name="Reid A.J."/>
            <person name="Sanders M."/>
            <person name="Sharma J."/>
            <person name="Tracey A."/>
            <person name="Quail M.A."/>
            <person name="Weir W."/>
            <person name="Wastling J.M."/>
            <person name="Hall N."/>
            <person name="Willadsen P."/>
            <person name="Lingelbach K."/>
            <person name="Shiels B."/>
            <person name="Tait A."/>
            <person name="Berriman M."/>
            <person name="Allred D.R."/>
            <person name="Pain A."/>
        </authorList>
    </citation>
    <scope>NUCLEOTIDE SEQUENCE</scope>
    <source>
        <strain evidence="2">1802A</strain>
    </source>
</reference>
<gene>
    <name evidence="2" type="ORF">X943_003985</name>
</gene>
<accession>A0AAD9G826</accession>
<evidence type="ECO:0000313" key="3">
    <source>
        <dbReference type="Proteomes" id="UP001195914"/>
    </source>
</evidence>
<dbReference type="Proteomes" id="UP001195914">
    <property type="component" value="Unassembled WGS sequence"/>
</dbReference>
<keyword evidence="1" id="KW-0812">Transmembrane</keyword>
<dbReference type="AlphaFoldDB" id="A0AAD9G826"/>
<comment type="caution">
    <text evidence="2">The sequence shown here is derived from an EMBL/GenBank/DDBJ whole genome shotgun (WGS) entry which is preliminary data.</text>
</comment>
<feature type="transmembrane region" description="Helical" evidence="1">
    <location>
        <begin position="21"/>
        <end position="39"/>
    </location>
</feature>
<name>A0AAD9G826_BABDI</name>
<evidence type="ECO:0000313" key="2">
    <source>
        <dbReference type="EMBL" id="KAK1933511.1"/>
    </source>
</evidence>
<dbReference type="EMBL" id="JAHBMH010000073">
    <property type="protein sequence ID" value="KAK1933511.1"/>
    <property type="molecule type" value="Genomic_DNA"/>
</dbReference>
<keyword evidence="1" id="KW-1133">Transmembrane helix</keyword>
<organism evidence="2 3">
    <name type="scientific">Babesia divergens</name>
    <dbReference type="NCBI Taxonomy" id="32595"/>
    <lineage>
        <taxon>Eukaryota</taxon>
        <taxon>Sar</taxon>
        <taxon>Alveolata</taxon>
        <taxon>Apicomplexa</taxon>
        <taxon>Aconoidasida</taxon>
        <taxon>Piroplasmida</taxon>
        <taxon>Babesiidae</taxon>
        <taxon>Babesia</taxon>
    </lineage>
</organism>